<keyword evidence="2" id="KW-0812">Transmembrane</keyword>
<feature type="transmembrane region" description="Helical" evidence="2">
    <location>
        <begin position="75"/>
        <end position="96"/>
    </location>
</feature>
<dbReference type="InterPro" id="IPR025250">
    <property type="entry name" value="DUF4199"/>
</dbReference>
<gene>
    <name evidence="3" type="ORF">B0I22_1143</name>
</gene>
<evidence type="ECO:0000313" key="3">
    <source>
        <dbReference type="EMBL" id="TDX86977.1"/>
    </source>
</evidence>
<protein>
    <submittedName>
        <fullName evidence="3">Uncharacterized protein DUF4199</fullName>
    </submittedName>
</protein>
<dbReference type="Pfam" id="PF13858">
    <property type="entry name" value="DUF4199"/>
    <property type="match status" value="1"/>
</dbReference>
<evidence type="ECO:0000313" key="4">
    <source>
        <dbReference type="Proteomes" id="UP000295313"/>
    </source>
</evidence>
<evidence type="ECO:0000256" key="2">
    <source>
        <dbReference type="SAM" id="Phobius"/>
    </source>
</evidence>
<evidence type="ECO:0000256" key="1">
    <source>
        <dbReference type="SAM" id="Coils"/>
    </source>
</evidence>
<dbReference type="Proteomes" id="UP000295313">
    <property type="component" value="Unassembled WGS sequence"/>
</dbReference>
<proteinExistence type="predicted"/>
<feature type="coiled-coil region" evidence="1">
    <location>
        <begin position="113"/>
        <end position="156"/>
    </location>
</feature>
<accession>A0A4R8IAC2</accession>
<dbReference type="OrthoDB" id="1273153at2"/>
<keyword evidence="4" id="KW-1185">Reference proteome</keyword>
<dbReference type="EMBL" id="SOEO01000001">
    <property type="protein sequence ID" value="TDX86977.1"/>
    <property type="molecule type" value="Genomic_DNA"/>
</dbReference>
<feature type="transmembrane region" description="Helical" evidence="2">
    <location>
        <begin position="39"/>
        <end position="59"/>
    </location>
</feature>
<feature type="transmembrane region" description="Helical" evidence="2">
    <location>
        <begin position="7"/>
        <end position="27"/>
    </location>
</feature>
<keyword evidence="2" id="KW-0472">Membrane</keyword>
<name>A0A4R8IAC2_9FLAO</name>
<dbReference type="RefSeq" id="WP_133943604.1">
    <property type="nucleotide sequence ID" value="NZ_SOEO01000001.1"/>
</dbReference>
<reference evidence="3 4" key="1">
    <citation type="submission" date="2019-03" db="EMBL/GenBank/DDBJ databases">
        <title>Genomic Encyclopedia of Type Strains, Phase III (KMG-III): the genomes of soil and plant-associated and newly described type strains.</title>
        <authorList>
            <person name="Whitman W."/>
        </authorList>
    </citation>
    <scope>NUCLEOTIDE SEQUENCE [LARGE SCALE GENOMIC DNA]</scope>
    <source>
        <strain evidence="3 4">CGMCC 1.12802</strain>
    </source>
</reference>
<feature type="transmembrane region" description="Helical" evidence="2">
    <location>
        <begin position="165"/>
        <end position="188"/>
    </location>
</feature>
<dbReference type="AlphaFoldDB" id="A0A4R8IAC2"/>
<keyword evidence="1" id="KW-0175">Coiled coil</keyword>
<comment type="caution">
    <text evidence="3">The sequence shown here is derived from an EMBL/GenBank/DDBJ whole genome shotgun (WGS) entry which is preliminary data.</text>
</comment>
<sequence>MTKNPLKVGFILFAITMLTFFIVYYFFANANYWNTTMQVNAFGMTFLYVAAGFISTYWLRQGTRITYPQAFKQTFVTLFTGGILSMLSIFLFLNYVDTDARDMLNHQYIQTELKNLDEAYAQKKVEVANHIDRNKITELETDYKNAKIGREAALKENRNYFSFKFMSAIFGGFLLFYLMLSIIIAGFMKNKKRYEE</sequence>
<organism evidence="3 4">
    <name type="scientific">Epilithonimonas xixisoli</name>
    <dbReference type="NCBI Taxonomy" id="1476462"/>
    <lineage>
        <taxon>Bacteria</taxon>
        <taxon>Pseudomonadati</taxon>
        <taxon>Bacteroidota</taxon>
        <taxon>Flavobacteriia</taxon>
        <taxon>Flavobacteriales</taxon>
        <taxon>Weeksellaceae</taxon>
        <taxon>Chryseobacterium group</taxon>
        <taxon>Epilithonimonas</taxon>
    </lineage>
</organism>
<keyword evidence="2" id="KW-1133">Transmembrane helix</keyword>